<sequence length="53" mass="6311">MQKKLDKKKGDGKKRERMIEEFPPEALQKQVETLSKAIESLPIKKLRKMKERD</sequence>
<proteinExistence type="predicted"/>
<evidence type="ECO:0000256" key="1">
    <source>
        <dbReference type="SAM" id="MobiDB-lite"/>
    </source>
</evidence>
<reference evidence="2 3" key="1">
    <citation type="submission" date="2015-08" db="EMBL/GenBank/DDBJ databases">
        <title>Next Generation Sequencing and Analysis of the Genome of Puccinia sorghi L Schw, the Causal Agent of Maize Common Rust.</title>
        <authorList>
            <person name="Rochi L."/>
            <person name="Burguener G."/>
            <person name="Darino M."/>
            <person name="Turjanski A."/>
            <person name="Kreff E."/>
            <person name="Dieguez M.J."/>
            <person name="Sacco F."/>
        </authorList>
    </citation>
    <scope>NUCLEOTIDE SEQUENCE [LARGE SCALE GENOMIC DNA]</scope>
    <source>
        <strain evidence="2 3">RO10H11247</strain>
    </source>
</reference>
<keyword evidence="3" id="KW-1185">Reference proteome</keyword>
<dbReference type="VEuPathDB" id="FungiDB:VP01_1846g2"/>
<gene>
    <name evidence="2" type="ORF">VP01_1846g2</name>
</gene>
<organism evidence="2 3">
    <name type="scientific">Puccinia sorghi</name>
    <dbReference type="NCBI Taxonomy" id="27349"/>
    <lineage>
        <taxon>Eukaryota</taxon>
        <taxon>Fungi</taxon>
        <taxon>Dikarya</taxon>
        <taxon>Basidiomycota</taxon>
        <taxon>Pucciniomycotina</taxon>
        <taxon>Pucciniomycetes</taxon>
        <taxon>Pucciniales</taxon>
        <taxon>Pucciniaceae</taxon>
        <taxon>Puccinia</taxon>
    </lineage>
</organism>
<evidence type="ECO:0000313" key="2">
    <source>
        <dbReference type="EMBL" id="KNZ58858.1"/>
    </source>
</evidence>
<dbReference type="EMBL" id="LAVV01006666">
    <property type="protein sequence ID" value="KNZ58858.1"/>
    <property type="molecule type" value="Genomic_DNA"/>
</dbReference>
<dbReference type="AlphaFoldDB" id="A0A0L6VDQ2"/>
<dbReference type="Proteomes" id="UP000037035">
    <property type="component" value="Unassembled WGS sequence"/>
</dbReference>
<accession>A0A0L6VDQ2</accession>
<name>A0A0L6VDQ2_9BASI</name>
<evidence type="ECO:0000313" key="3">
    <source>
        <dbReference type="Proteomes" id="UP000037035"/>
    </source>
</evidence>
<feature type="region of interest" description="Disordered" evidence="1">
    <location>
        <begin position="1"/>
        <end position="24"/>
    </location>
</feature>
<protein>
    <submittedName>
        <fullName evidence="2">Uncharacterized protein</fullName>
    </submittedName>
</protein>
<feature type="compositionally biased region" description="Basic residues" evidence="1">
    <location>
        <begin position="1"/>
        <end position="12"/>
    </location>
</feature>
<comment type="caution">
    <text evidence="2">The sequence shown here is derived from an EMBL/GenBank/DDBJ whole genome shotgun (WGS) entry which is preliminary data.</text>
</comment>